<organism evidence="2 3">
    <name type="scientific">Armillaria gallica</name>
    <name type="common">Bulbous honey fungus</name>
    <name type="synonym">Armillaria bulbosa</name>
    <dbReference type="NCBI Taxonomy" id="47427"/>
    <lineage>
        <taxon>Eukaryota</taxon>
        <taxon>Fungi</taxon>
        <taxon>Dikarya</taxon>
        <taxon>Basidiomycota</taxon>
        <taxon>Agaricomycotina</taxon>
        <taxon>Agaricomycetes</taxon>
        <taxon>Agaricomycetidae</taxon>
        <taxon>Agaricales</taxon>
        <taxon>Marasmiineae</taxon>
        <taxon>Physalacriaceae</taxon>
        <taxon>Armillaria</taxon>
    </lineage>
</organism>
<dbReference type="InParanoid" id="A0A2H3DAG7"/>
<protein>
    <submittedName>
        <fullName evidence="2">Uncharacterized protein</fullName>
    </submittedName>
</protein>
<name>A0A2H3DAG7_ARMGA</name>
<accession>A0A2H3DAG7</accession>
<evidence type="ECO:0000313" key="3">
    <source>
        <dbReference type="Proteomes" id="UP000217790"/>
    </source>
</evidence>
<evidence type="ECO:0000313" key="2">
    <source>
        <dbReference type="EMBL" id="PBK88422.1"/>
    </source>
</evidence>
<dbReference type="AlphaFoldDB" id="A0A2H3DAG7"/>
<evidence type="ECO:0000256" key="1">
    <source>
        <dbReference type="SAM" id="MobiDB-lite"/>
    </source>
</evidence>
<reference evidence="3" key="1">
    <citation type="journal article" date="2017" name="Nat. Ecol. Evol.">
        <title>Genome expansion and lineage-specific genetic innovations in the forest pathogenic fungi Armillaria.</title>
        <authorList>
            <person name="Sipos G."/>
            <person name="Prasanna A.N."/>
            <person name="Walter M.C."/>
            <person name="O'Connor E."/>
            <person name="Balint B."/>
            <person name="Krizsan K."/>
            <person name="Kiss B."/>
            <person name="Hess J."/>
            <person name="Varga T."/>
            <person name="Slot J."/>
            <person name="Riley R."/>
            <person name="Boka B."/>
            <person name="Rigling D."/>
            <person name="Barry K."/>
            <person name="Lee J."/>
            <person name="Mihaltcheva S."/>
            <person name="LaButti K."/>
            <person name="Lipzen A."/>
            <person name="Waldron R."/>
            <person name="Moloney N.M."/>
            <person name="Sperisen C."/>
            <person name="Kredics L."/>
            <person name="Vagvoelgyi C."/>
            <person name="Patrignani A."/>
            <person name="Fitzpatrick D."/>
            <person name="Nagy I."/>
            <person name="Doyle S."/>
            <person name="Anderson J.B."/>
            <person name="Grigoriev I.V."/>
            <person name="Gueldener U."/>
            <person name="Muensterkoetter M."/>
            <person name="Nagy L.G."/>
        </authorList>
    </citation>
    <scope>NUCLEOTIDE SEQUENCE [LARGE SCALE GENOMIC DNA]</scope>
    <source>
        <strain evidence="3">Ar21-2</strain>
    </source>
</reference>
<proteinExistence type="predicted"/>
<sequence length="88" mass="9741">MTDWTHILDFDPSDNEEDDDSDNEDSDSGKPSDGEAGDGDLDGKKDFTTNLSEEDAISVQNRRQRGKILETNPTARSKLESNPDTLPK</sequence>
<keyword evidence="3" id="KW-1185">Reference proteome</keyword>
<dbReference type="EMBL" id="KZ293673">
    <property type="protein sequence ID" value="PBK88422.1"/>
    <property type="molecule type" value="Genomic_DNA"/>
</dbReference>
<feature type="compositionally biased region" description="Basic and acidic residues" evidence="1">
    <location>
        <begin position="77"/>
        <end position="88"/>
    </location>
</feature>
<feature type="compositionally biased region" description="Acidic residues" evidence="1">
    <location>
        <begin position="11"/>
        <end position="26"/>
    </location>
</feature>
<dbReference type="Proteomes" id="UP000217790">
    <property type="component" value="Unassembled WGS sequence"/>
</dbReference>
<feature type="region of interest" description="Disordered" evidence="1">
    <location>
        <begin position="1"/>
        <end position="88"/>
    </location>
</feature>
<dbReference type="STRING" id="47427.A0A2H3DAG7"/>
<gene>
    <name evidence="2" type="ORF">ARMGADRAFT_1084748</name>
</gene>